<proteinExistence type="inferred from homology"/>
<reference evidence="5 6" key="1">
    <citation type="submission" date="2024-03" db="EMBL/GenBank/DDBJ databases">
        <title>The Acrasis kona genome and developmental transcriptomes reveal deep origins of eukaryotic multicellular pathways.</title>
        <authorList>
            <person name="Sheikh S."/>
            <person name="Fu C.-J."/>
            <person name="Brown M.W."/>
            <person name="Baldauf S.L."/>
        </authorList>
    </citation>
    <scope>NUCLEOTIDE SEQUENCE [LARGE SCALE GENOMIC DNA]</scope>
    <source>
        <strain evidence="5 6">ATCC MYA-3509</strain>
    </source>
</reference>
<evidence type="ECO:0000256" key="1">
    <source>
        <dbReference type="ARBA" id="ARBA00022692"/>
    </source>
</evidence>
<keyword evidence="4" id="KW-0186">Copper</keyword>
<protein>
    <recommendedName>
        <fullName evidence="4">Copper transport protein</fullName>
    </recommendedName>
</protein>
<feature type="transmembrane region" description="Helical" evidence="4">
    <location>
        <begin position="70"/>
        <end position="90"/>
    </location>
</feature>
<dbReference type="InterPro" id="IPR007274">
    <property type="entry name" value="Cop_transporter"/>
</dbReference>
<accession>A0AAW2Z1W3</accession>
<dbReference type="GO" id="GO:0005375">
    <property type="term" value="F:copper ion transmembrane transporter activity"/>
    <property type="evidence" value="ECO:0007669"/>
    <property type="project" value="UniProtKB-UniRule"/>
</dbReference>
<keyword evidence="2 4" id="KW-1133">Transmembrane helix</keyword>
<evidence type="ECO:0000313" key="5">
    <source>
        <dbReference type="EMBL" id="KAL0483340.1"/>
    </source>
</evidence>
<comment type="similarity">
    <text evidence="4">Belongs to the copper transporter (Ctr) (TC 1.A.56) family. SLC31A subfamily.</text>
</comment>
<dbReference type="EMBL" id="JAOPGA020000950">
    <property type="protein sequence ID" value="KAL0483340.1"/>
    <property type="molecule type" value="Genomic_DNA"/>
</dbReference>
<dbReference type="PANTHER" id="PTHR12483">
    <property type="entry name" value="SOLUTE CARRIER FAMILY 31 COPPER TRANSPORTERS"/>
    <property type="match status" value="1"/>
</dbReference>
<comment type="subcellular location">
    <subcellularLocation>
        <location evidence="4">Membrane</location>
        <topology evidence="4">Multi-pass membrane protein</topology>
    </subcellularLocation>
</comment>
<comment type="caution">
    <text evidence="5">The sequence shown here is derived from an EMBL/GenBank/DDBJ whole genome shotgun (WGS) entry which is preliminary data.</text>
</comment>
<feature type="transmembrane region" description="Helical" evidence="4">
    <location>
        <begin position="96"/>
        <end position="117"/>
    </location>
</feature>
<evidence type="ECO:0000256" key="4">
    <source>
        <dbReference type="RuleBase" id="RU367022"/>
    </source>
</evidence>
<organism evidence="5 6">
    <name type="scientific">Acrasis kona</name>
    <dbReference type="NCBI Taxonomy" id="1008807"/>
    <lineage>
        <taxon>Eukaryota</taxon>
        <taxon>Discoba</taxon>
        <taxon>Heterolobosea</taxon>
        <taxon>Tetramitia</taxon>
        <taxon>Eutetramitia</taxon>
        <taxon>Acrasidae</taxon>
        <taxon>Acrasis</taxon>
    </lineage>
</organism>
<keyword evidence="4" id="KW-0406">Ion transport</keyword>
<keyword evidence="6" id="KW-1185">Reference proteome</keyword>
<dbReference type="AlphaFoldDB" id="A0AAW2Z1W3"/>
<dbReference type="GO" id="GO:0016020">
    <property type="term" value="C:membrane"/>
    <property type="evidence" value="ECO:0007669"/>
    <property type="project" value="UniProtKB-SubCell"/>
</dbReference>
<evidence type="ECO:0000256" key="3">
    <source>
        <dbReference type="ARBA" id="ARBA00023136"/>
    </source>
</evidence>
<name>A0AAW2Z1W3_9EUKA</name>
<keyword evidence="4" id="KW-0813">Transport</keyword>
<evidence type="ECO:0000256" key="2">
    <source>
        <dbReference type="ARBA" id="ARBA00022989"/>
    </source>
</evidence>
<keyword evidence="4" id="KW-0187">Copper transport</keyword>
<feature type="transmembrane region" description="Helical" evidence="4">
    <location>
        <begin position="36"/>
        <end position="58"/>
    </location>
</feature>
<keyword evidence="1 4" id="KW-0812">Transmembrane</keyword>
<dbReference type="Pfam" id="PF04145">
    <property type="entry name" value="Ctr"/>
    <property type="match status" value="2"/>
</dbReference>
<evidence type="ECO:0000313" key="6">
    <source>
        <dbReference type="Proteomes" id="UP001431209"/>
    </source>
</evidence>
<sequence>MNMNDTDMGMKMYFDYGSKVDYVLWKDWNADTPGKYAATVIGLVLMAFINQLFFLLAHTQIQRIPKPISAIVRGLLFATNMCVGYFIMLALMTYNFWLFLALVGGSTIGYIIFNIGLGEMVIKREKISHNHYHHRPAVQYDRIEESPKVVHAY</sequence>
<gene>
    <name evidence="5" type="ORF">AKO1_014711</name>
</gene>
<keyword evidence="3 4" id="KW-0472">Membrane</keyword>
<dbReference type="Proteomes" id="UP001431209">
    <property type="component" value="Unassembled WGS sequence"/>
</dbReference>